<dbReference type="SUPFAM" id="SSF81301">
    <property type="entry name" value="Nucleotidyltransferase"/>
    <property type="match status" value="1"/>
</dbReference>
<dbReference type="Gene3D" id="3.30.460.10">
    <property type="entry name" value="Beta Polymerase, domain 2"/>
    <property type="match status" value="1"/>
</dbReference>
<evidence type="ECO:0000259" key="1">
    <source>
        <dbReference type="Pfam" id="PF18765"/>
    </source>
</evidence>
<keyword evidence="3" id="KW-1185">Reference proteome</keyword>
<dbReference type="RefSeq" id="WP_341876749.1">
    <property type="nucleotide sequence ID" value="NZ_CP121687.1"/>
</dbReference>
<evidence type="ECO:0000313" key="2">
    <source>
        <dbReference type="EMBL" id="WZL69761.1"/>
    </source>
</evidence>
<organism evidence="2 3">
    <name type="scientific">Defluviitalea saccharophila</name>
    <dbReference type="NCBI Taxonomy" id="879970"/>
    <lineage>
        <taxon>Bacteria</taxon>
        <taxon>Bacillati</taxon>
        <taxon>Bacillota</taxon>
        <taxon>Clostridia</taxon>
        <taxon>Lachnospirales</taxon>
        <taxon>Defluviitaleaceae</taxon>
        <taxon>Defluviitalea</taxon>
    </lineage>
</organism>
<accession>A0ABZ2Y551</accession>
<reference evidence="2 3" key="1">
    <citation type="submission" date="2023-03" db="EMBL/GenBank/DDBJ databases">
        <title>Novel Species.</title>
        <authorList>
            <person name="Ma S."/>
        </authorList>
    </citation>
    <scope>NUCLEOTIDE SEQUENCE [LARGE SCALE GENOMIC DNA]</scope>
    <source>
        <strain evidence="2 3">LIND6LT2</strain>
    </source>
</reference>
<name>A0ABZ2Y551_9FIRM</name>
<dbReference type="CDD" id="cd05403">
    <property type="entry name" value="NT_KNTase_like"/>
    <property type="match status" value="1"/>
</dbReference>
<dbReference type="Proteomes" id="UP001486565">
    <property type="component" value="Chromosome"/>
</dbReference>
<protein>
    <submittedName>
        <fullName evidence="2">Nucleotidyltransferase domain-containing protein</fullName>
    </submittedName>
</protein>
<dbReference type="EMBL" id="CP121687">
    <property type="protein sequence ID" value="WZL69761.1"/>
    <property type="molecule type" value="Genomic_DNA"/>
</dbReference>
<dbReference type="InterPro" id="IPR041633">
    <property type="entry name" value="Polbeta"/>
</dbReference>
<dbReference type="Pfam" id="PF18765">
    <property type="entry name" value="Polbeta"/>
    <property type="match status" value="1"/>
</dbReference>
<gene>
    <name evidence="2" type="ORF">QBE51_13405</name>
</gene>
<dbReference type="InterPro" id="IPR043519">
    <property type="entry name" value="NT_sf"/>
</dbReference>
<proteinExistence type="predicted"/>
<evidence type="ECO:0000313" key="3">
    <source>
        <dbReference type="Proteomes" id="UP001486565"/>
    </source>
</evidence>
<sequence length="93" mass="10667">MRLTINEVTAIKKVVHSLDPQAKIYLFGSRVDDSKRGGDIDLLIFSNQLNQEDISKIKYNLWDEIGEQKIDILIAKDTSHPFTRIVLKESILL</sequence>
<feature type="domain" description="Polymerase beta nucleotidyltransferase" evidence="1">
    <location>
        <begin position="11"/>
        <end position="93"/>
    </location>
</feature>